<evidence type="ECO:0000256" key="4">
    <source>
        <dbReference type="ARBA" id="ARBA00022723"/>
    </source>
</evidence>
<accession>A0A174BAT2</accession>
<gene>
    <name evidence="9" type="primary">ydiU</name>
    <name evidence="9" type="synonym">selO</name>
    <name evidence="10" type="ORF">ERS852470_01145</name>
</gene>
<dbReference type="InterPro" id="IPR003846">
    <property type="entry name" value="SelO"/>
</dbReference>
<feature type="binding site" evidence="9">
    <location>
        <position position="125"/>
    </location>
    <ligand>
        <name>ATP</name>
        <dbReference type="ChEBI" id="CHEBI:30616"/>
    </ligand>
</feature>
<keyword evidence="8 9" id="KW-0464">Manganese</keyword>
<dbReference type="RefSeq" id="WP_055275873.1">
    <property type="nucleotide sequence ID" value="NZ_CYZV01000010.1"/>
</dbReference>
<comment type="similarity">
    <text evidence="1 9">Belongs to the SELO family.</text>
</comment>
<evidence type="ECO:0000256" key="8">
    <source>
        <dbReference type="ARBA" id="ARBA00023211"/>
    </source>
</evidence>
<evidence type="ECO:0000313" key="11">
    <source>
        <dbReference type="Proteomes" id="UP000095558"/>
    </source>
</evidence>
<evidence type="ECO:0000256" key="7">
    <source>
        <dbReference type="ARBA" id="ARBA00022842"/>
    </source>
</evidence>
<dbReference type="GO" id="GO:0005524">
    <property type="term" value="F:ATP binding"/>
    <property type="evidence" value="ECO:0007669"/>
    <property type="project" value="UniProtKB-UniRule"/>
</dbReference>
<dbReference type="AlphaFoldDB" id="A0A174BAT2"/>
<dbReference type="GO" id="GO:0000287">
    <property type="term" value="F:magnesium ion binding"/>
    <property type="evidence" value="ECO:0007669"/>
    <property type="project" value="UniProtKB-UniRule"/>
</dbReference>
<feature type="active site" description="Proton acceptor" evidence="9">
    <location>
        <position position="252"/>
    </location>
</feature>
<keyword evidence="5 9" id="KW-0547">Nucleotide-binding</keyword>
<dbReference type="HAMAP" id="MF_00692">
    <property type="entry name" value="SelO"/>
    <property type="match status" value="1"/>
</dbReference>
<comment type="catalytic activity">
    <reaction evidence="9">
        <text>L-seryl-[protein] + ATP = 3-O-(5'-adenylyl)-L-seryl-[protein] + diphosphate</text>
        <dbReference type="Rhea" id="RHEA:58120"/>
        <dbReference type="Rhea" id="RHEA-COMP:9863"/>
        <dbReference type="Rhea" id="RHEA-COMP:15073"/>
        <dbReference type="ChEBI" id="CHEBI:29999"/>
        <dbReference type="ChEBI" id="CHEBI:30616"/>
        <dbReference type="ChEBI" id="CHEBI:33019"/>
        <dbReference type="ChEBI" id="CHEBI:142516"/>
        <dbReference type="EC" id="2.7.7.108"/>
    </reaction>
</comment>
<feature type="binding site" evidence="9">
    <location>
        <position position="126"/>
    </location>
    <ligand>
        <name>ATP</name>
        <dbReference type="ChEBI" id="CHEBI:30616"/>
    </ligand>
</feature>
<evidence type="ECO:0000313" key="10">
    <source>
        <dbReference type="EMBL" id="CUN97704.1"/>
    </source>
</evidence>
<comment type="catalytic activity">
    <reaction evidence="9">
        <text>L-tyrosyl-[protein] + UTP = O-(5'-uridylyl)-L-tyrosyl-[protein] + diphosphate</text>
        <dbReference type="Rhea" id="RHEA:83887"/>
        <dbReference type="Rhea" id="RHEA-COMP:10136"/>
        <dbReference type="Rhea" id="RHEA-COMP:20238"/>
        <dbReference type="ChEBI" id="CHEBI:33019"/>
        <dbReference type="ChEBI" id="CHEBI:46398"/>
        <dbReference type="ChEBI" id="CHEBI:46858"/>
        <dbReference type="ChEBI" id="CHEBI:90602"/>
    </reaction>
</comment>
<comment type="function">
    <text evidence="9">Nucleotidyltransferase involved in the post-translational modification of proteins. It can catalyze the addition of adenosine monophosphate (AMP) or uridine monophosphate (UMP) to a protein, resulting in modifications known as AMPylation and UMPylation.</text>
</comment>
<dbReference type="Proteomes" id="UP000095558">
    <property type="component" value="Unassembled WGS sequence"/>
</dbReference>
<feature type="binding site" evidence="9">
    <location>
        <position position="253"/>
    </location>
    <ligand>
        <name>Mg(2+)</name>
        <dbReference type="ChEBI" id="CHEBI:18420"/>
    </ligand>
</feature>
<comment type="catalytic activity">
    <reaction evidence="9">
        <text>L-threonyl-[protein] + ATP = 3-O-(5'-adenylyl)-L-threonyl-[protein] + diphosphate</text>
        <dbReference type="Rhea" id="RHEA:54292"/>
        <dbReference type="Rhea" id="RHEA-COMP:11060"/>
        <dbReference type="Rhea" id="RHEA-COMP:13847"/>
        <dbReference type="ChEBI" id="CHEBI:30013"/>
        <dbReference type="ChEBI" id="CHEBI:30616"/>
        <dbReference type="ChEBI" id="CHEBI:33019"/>
        <dbReference type="ChEBI" id="CHEBI:138113"/>
        <dbReference type="EC" id="2.7.7.108"/>
    </reaction>
</comment>
<evidence type="ECO:0000256" key="6">
    <source>
        <dbReference type="ARBA" id="ARBA00022840"/>
    </source>
</evidence>
<sequence>MIQDNKNLKLENTYCELPNIFYSKEIPEKILNPKLVEFNKELAEDLGLDLKFLNSDEGIQYLVGNKLLEGSTPIAQAYAGHQFGHFTMLGDGRAILLGEFISRNGQRFDIQLKGAGKTKYSRGGDGKAALGPMLREYIISEGMYGLKIPTTRSLAVISTGENVIREEILEGALLVRIAKSHIRVGTFQFARNFGDVEDLKKLADYTLNRHFKKDSYEGNSYLYLLKEVINNQAKLISKWQLVGFIHGVMNTDNMTISGETIDYGPCAFMDSYDINTVFSSIDINGRYAYGNQPKIGVWNLTRFAESLLPLLDDDIDNAIKIAEEALSNYGKLYNEYYFNGMRAKLGLFNKEEEDENLILSLLTIMNKFKADYTNTFLNLTLGNLEEMSIFKSDDFKKWYESWQARLAKQNKSRDEIKKLMQSNNPTVIPRNYIVENAIKAAVNNNDYSVINKFLEALKNPYDYSNISEEYSKIPEVPSCPYKTYCGT</sequence>
<feature type="binding site" evidence="9">
    <location>
        <position position="93"/>
    </location>
    <ligand>
        <name>ATP</name>
        <dbReference type="ChEBI" id="CHEBI:30616"/>
    </ligand>
</feature>
<feature type="binding site" evidence="9">
    <location>
        <position position="90"/>
    </location>
    <ligand>
        <name>ATP</name>
        <dbReference type="ChEBI" id="CHEBI:30616"/>
    </ligand>
</feature>
<feature type="binding site" evidence="9">
    <location>
        <position position="176"/>
    </location>
    <ligand>
        <name>ATP</name>
        <dbReference type="ChEBI" id="CHEBI:30616"/>
    </ligand>
</feature>
<dbReference type="PANTHER" id="PTHR12153">
    <property type="entry name" value="SELENOPROTEIN O"/>
    <property type="match status" value="1"/>
</dbReference>
<keyword evidence="2 9" id="KW-0808">Transferase</keyword>
<keyword evidence="3 9" id="KW-0548">Nucleotidyltransferase</keyword>
<keyword evidence="4 9" id="KW-0479">Metal-binding</keyword>
<dbReference type="Pfam" id="PF02696">
    <property type="entry name" value="SelO"/>
    <property type="match status" value="1"/>
</dbReference>
<evidence type="ECO:0000256" key="2">
    <source>
        <dbReference type="ARBA" id="ARBA00022679"/>
    </source>
</evidence>
<comment type="catalytic activity">
    <reaction evidence="9">
        <text>L-tyrosyl-[protein] + ATP = O-(5'-adenylyl)-L-tyrosyl-[protein] + diphosphate</text>
        <dbReference type="Rhea" id="RHEA:54288"/>
        <dbReference type="Rhea" id="RHEA-COMP:10136"/>
        <dbReference type="Rhea" id="RHEA-COMP:13846"/>
        <dbReference type="ChEBI" id="CHEBI:30616"/>
        <dbReference type="ChEBI" id="CHEBI:33019"/>
        <dbReference type="ChEBI" id="CHEBI:46858"/>
        <dbReference type="ChEBI" id="CHEBI:83624"/>
        <dbReference type="EC" id="2.7.7.108"/>
    </reaction>
</comment>
<comment type="catalytic activity">
    <reaction evidence="9">
        <text>L-seryl-[protein] + UTP = O-(5'-uridylyl)-L-seryl-[protein] + diphosphate</text>
        <dbReference type="Rhea" id="RHEA:64604"/>
        <dbReference type="Rhea" id="RHEA-COMP:9863"/>
        <dbReference type="Rhea" id="RHEA-COMP:16635"/>
        <dbReference type="ChEBI" id="CHEBI:29999"/>
        <dbReference type="ChEBI" id="CHEBI:33019"/>
        <dbReference type="ChEBI" id="CHEBI:46398"/>
        <dbReference type="ChEBI" id="CHEBI:156051"/>
    </reaction>
</comment>
<comment type="cofactor">
    <cofactor evidence="9">
        <name>Mg(2+)</name>
        <dbReference type="ChEBI" id="CHEBI:18420"/>
    </cofactor>
    <cofactor evidence="9">
        <name>Mn(2+)</name>
        <dbReference type="ChEBI" id="CHEBI:29035"/>
    </cofactor>
</comment>
<feature type="binding site" evidence="9">
    <location>
        <position position="183"/>
    </location>
    <ligand>
        <name>ATP</name>
        <dbReference type="ChEBI" id="CHEBI:30616"/>
    </ligand>
</feature>
<dbReference type="EMBL" id="CYZV01000010">
    <property type="protein sequence ID" value="CUN97704.1"/>
    <property type="molecule type" value="Genomic_DNA"/>
</dbReference>
<evidence type="ECO:0000256" key="5">
    <source>
        <dbReference type="ARBA" id="ARBA00022741"/>
    </source>
</evidence>
<evidence type="ECO:0000256" key="3">
    <source>
        <dbReference type="ARBA" id="ARBA00022695"/>
    </source>
</evidence>
<evidence type="ECO:0000256" key="9">
    <source>
        <dbReference type="HAMAP-Rule" id="MF_00692"/>
    </source>
</evidence>
<dbReference type="EC" id="2.7.7.-" evidence="9"/>
<dbReference type="EC" id="2.7.7.108" evidence="9"/>
<keyword evidence="7 9" id="KW-0460">Magnesium</keyword>
<feature type="binding site" evidence="9">
    <location>
        <position position="92"/>
    </location>
    <ligand>
        <name>ATP</name>
        <dbReference type="ChEBI" id="CHEBI:30616"/>
    </ligand>
</feature>
<feature type="binding site" evidence="9">
    <location>
        <position position="113"/>
    </location>
    <ligand>
        <name>ATP</name>
        <dbReference type="ChEBI" id="CHEBI:30616"/>
    </ligand>
</feature>
<name>A0A174BAT2_9CLOT</name>
<dbReference type="NCBIfam" id="NF000658">
    <property type="entry name" value="PRK00029.1"/>
    <property type="match status" value="1"/>
</dbReference>
<dbReference type="PANTHER" id="PTHR12153:SF15">
    <property type="entry name" value="PROTEIN ADENYLYLTRANSFERASE SELO, MITOCHONDRIAL"/>
    <property type="match status" value="1"/>
</dbReference>
<feature type="binding site" evidence="9">
    <location>
        <position position="262"/>
    </location>
    <ligand>
        <name>Mg(2+)</name>
        <dbReference type="ChEBI" id="CHEBI:18420"/>
    </ligand>
</feature>
<comment type="catalytic activity">
    <reaction evidence="9">
        <text>L-histidyl-[protein] + UTP = N(tele)-(5'-uridylyl)-L-histidyl-[protein] + diphosphate</text>
        <dbReference type="Rhea" id="RHEA:83891"/>
        <dbReference type="Rhea" id="RHEA-COMP:9745"/>
        <dbReference type="Rhea" id="RHEA-COMP:20239"/>
        <dbReference type="ChEBI" id="CHEBI:29979"/>
        <dbReference type="ChEBI" id="CHEBI:33019"/>
        <dbReference type="ChEBI" id="CHEBI:46398"/>
        <dbReference type="ChEBI" id="CHEBI:233474"/>
    </reaction>
</comment>
<proteinExistence type="inferred from homology"/>
<keyword evidence="6 9" id="KW-0067">ATP-binding</keyword>
<dbReference type="GO" id="GO:0070733">
    <property type="term" value="F:AMPylase activity"/>
    <property type="evidence" value="ECO:0007669"/>
    <property type="project" value="UniProtKB-EC"/>
</dbReference>
<evidence type="ECO:0000256" key="1">
    <source>
        <dbReference type="ARBA" id="ARBA00009747"/>
    </source>
</evidence>
<organism evidence="10 11">
    <name type="scientific">Clostridium disporicum</name>
    <dbReference type="NCBI Taxonomy" id="84024"/>
    <lineage>
        <taxon>Bacteria</taxon>
        <taxon>Bacillati</taxon>
        <taxon>Bacillota</taxon>
        <taxon>Clostridia</taxon>
        <taxon>Eubacteriales</taxon>
        <taxon>Clostridiaceae</taxon>
        <taxon>Clostridium</taxon>
    </lineage>
</organism>
<protein>
    <recommendedName>
        <fullName evidence="9">Protein nucleotidyltransferase YdiU</fullName>
        <ecNumber evidence="9">2.7.7.-</ecNumber>
    </recommendedName>
    <alternativeName>
        <fullName evidence="9">Protein adenylyltransferase YdiU</fullName>
        <ecNumber evidence="9">2.7.7.108</ecNumber>
    </alternativeName>
    <alternativeName>
        <fullName evidence="9">Protein uridylyltransferase YdiU</fullName>
        <ecNumber evidence="9">2.7.7.-</ecNumber>
    </alternativeName>
</protein>
<feature type="binding site" evidence="9">
    <location>
        <position position="262"/>
    </location>
    <ligand>
        <name>ATP</name>
        <dbReference type="ChEBI" id="CHEBI:30616"/>
    </ligand>
</feature>
<reference evidence="10 11" key="1">
    <citation type="submission" date="2015-09" db="EMBL/GenBank/DDBJ databases">
        <authorList>
            <consortium name="Pathogen Informatics"/>
        </authorList>
    </citation>
    <scope>NUCLEOTIDE SEQUENCE [LARGE SCALE GENOMIC DNA]</scope>
    <source>
        <strain evidence="10 11">2789STDY5834855</strain>
    </source>
</reference>
<dbReference type="GO" id="GO:0030145">
    <property type="term" value="F:manganese ion binding"/>
    <property type="evidence" value="ECO:0007669"/>
    <property type="project" value="UniProtKB-UniRule"/>
</dbReference>
<dbReference type="OrthoDB" id="9773505at2"/>